<protein>
    <submittedName>
        <fullName evidence="5">Calcineurin-like phosphoesterase</fullName>
    </submittedName>
</protein>
<dbReference type="PANTHER" id="PTHR10340">
    <property type="entry name" value="SPHINGOMYELIN PHOSPHODIESTERASE"/>
    <property type="match status" value="1"/>
</dbReference>
<evidence type="ECO:0000259" key="4">
    <source>
        <dbReference type="Pfam" id="PF00149"/>
    </source>
</evidence>
<feature type="chain" id="PRO_5009744077" evidence="3">
    <location>
        <begin position="24"/>
        <end position="409"/>
    </location>
</feature>
<reference evidence="5 6" key="1">
    <citation type="submission" date="2014-06" db="EMBL/GenBank/DDBJ databases">
        <authorList>
            <person name="Urmite Genomes Urmite Genomes"/>
        </authorList>
    </citation>
    <scope>NUCLEOTIDE SEQUENCE [LARGE SCALE GENOMIC DNA]</scope>
</reference>
<dbReference type="Gene3D" id="3.60.21.10">
    <property type="match status" value="1"/>
</dbReference>
<dbReference type="STRING" id="1034943.BN59_00769"/>
<dbReference type="SUPFAM" id="SSF56300">
    <property type="entry name" value="Metallo-dependent phosphatases"/>
    <property type="match status" value="1"/>
</dbReference>
<keyword evidence="2" id="KW-0325">Glycoprotein</keyword>
<evidence type="ECO:0000256" key="3">
    <source>
        <dbReference type="SAM" id="SignalP"/>
    </source>
</evidence>
<organism evidence="5 6">
    <name type="scientific">Legionella massiliensis</name>
    <dbReference type="NCBI Taxonomy" id="1034943"/>
    <lineage>
        <taxon>Bacteria</taxon>
        <taxon>Pseudomonadati</taxon>
        <taxon>Pseudomonadota</taxon>
        <taxon>Gammaproteobacteria</taxon>
        <taxon>Legionellales</taxon>
        <taxon>Legionellaceae</taxon>
        <taxon>Legionella</taxon>
    </lineage>
</organism>
<dbReference type="Pfam" id="PF00149">
    <property type="entry name" value="Metallophos"/>
    <property type="match status" value="1"/>
</dbReference>
<evidence type="ECO:0000313" key="6">
    <source>
        <dbReference type="Proteomes" id="UP000044071"/>
    </source>
</evidence>
<feature type="domain" description="Calcineurin-like phosphoesterase" evidence="4">
    <location>
        <begin position="34"/>
        <end position="278"/>
    </location>
</feature>
<keyword evidence="1" id="KW-0378">Hydrolase</keyword>
<dbReference type="EMBL" id="CCSB01000001">
    <property type="protein sequence ID" value="CDZ76499.1"/>
    <property type="molecule type" value="Genomic_DNA"/>
</dbReference>
<dbReference type="Proteomes" id="UP000044071">
    <property type="component" value="Unassembled WGS sequence"/>
</dbReference>
<dbReference type="GO" id="GO:0016787">
    <property type="term" value="F:hydrolase activity"/>
    <property type="evidence" value="ECO:0007669"/>
    <property type="project" value="UniProtKB-KW"/>
</dbReference>
<dbReference type="InterPro" id="IPR029052">
    <property type="entry name" value="Metallo-depent_PP-like"/>
</dbReference>
<gene>
    <name evidence="5" type="ORF">BN59_00769</name>
</gene>
<proteinExistence type="predicted"/>
<dbReference type="eggNOG" id="COG1409">
    <property type="taxonomic scope" value="Bacteria"/>
</dbReference>
<dbReference type="RefSeq" id="WP_043873024.1">
    <property type="nucleotide sequence ID" value="NZ_CCVW01000001.1"/>
</dbReference>
<sequence length="409" mass="45588">MSCFKRKIFSLISLFVFSTGGFAASPGDPNHIDFALISDPHVDINNYRAVNINPSSGDKGRDLDKPSFVTLTSKMGNELEELPENPSFVVVLGDIPSHNAGKRRSQALTTVFQTFYDQFNPMPMFYTFGNNDSLTGDYGPFKSRGNSAYEIDKSVNEKDGFLSSGELCPFAGQPCLSNENKDYGYYSAYIGDHLKLLSLNSVLYSSKPGFTPSHEGDQQQLQWLSNELKDSQAKNEQVILTMHIAPNIWLPEYKTQFQNMLKSYPNVIVGIFVGHSHRDEFRAIKTKQQIIPIIFAAGFSPTSGNSASFKTVSLGRSSESSPWSVDNYSTYYFKGDKANNSVVTKYYDFDSAFCPSNNGFLTSCLKMQMKGRGSRYTFSPQASQLFSQHINANPAVPGQANAKYWVLNY</sequence>
<keyword evidence="3" id="KW-0732">Signal</keyword>
<dbReference type="OrthoDB" id="106957at2"/>
<evidence type="ECO:0000256" key="2">
    <source>
        <dbReference type="ARBA" id="ARBA00023180"/>
    </source>
</evidence>
<evidence type="ECO:0000256" key="1">
    <source>
        <dbReference type="ARBA" id="ARBA00022801"/>
    </source>
</evidence>
<evidence type="ECO:0000313" key="5">
    <source>
        <dbReference type="EMBL" id="CDZ76499.1"/>
    </source>
</evidence>
<dbReference type="PANTHER" id="PTHR10340:SF57">
    <property type="entry name" value="METALLOPHOS DOMAIN-CONTAINING PROTEIN"/>
    <property type="match status" value="1"/>
</dbReference>
<accession>A0A078KXL9</accession>
<dbReference type="AlphaFoldDB" id="A0A078KXL9"/>
<dbReference type="InterPro" id="IPR004843">
    <property type="entry name" value="Calcineurin-like_PHP"/>
</dbReference>
<name>A0A078KXL9_9GAMM</name>
<feature type="signal peptide" evidence="3">
    <location>
        <begin position="1"/>
        <end position="23"/>
    </location>
</feature>
<keyword evidence="6" id="KW-1185">Reference proteome</keyword>